<sequence length="258" mass="26521">MENHTGPQLGRPLMSLRQSLASGRTVRGTFLKLAGEEPVDLARAAGADFVVVDLEHSQLSEADARRAVSRAFLLGLPALVRIPAVDSGLINRLLEAGAAGIQLSTLRSTAQTTALREATRYAPGGSRSISLAHPGANYSGVPLAEYLEAARDDPPLLVGQIETATTDDPLADVVEGLDVVFLGVTDLAVSLGLGEAEAFDARVAEIRAAASAGAVAGSWAASPAAADDAVAAGDRYVVVGSDLQFLAATLRQTLGGTR</sequence>
<proteinExistence type="inferred from homology"/>
<evidence type="ECO:0000313" key="6">
    <source>
        <dbReference type="Proteomes" id="UP000317982"/>
    </source>
</evidence>
<dbReference type="InterPro" id="IPR015813">
    <property type="entry name" value="Pyrv/PenolPyrv_kinase-like_dom"/>
</dbReference>
<accession>A0A545AWJ1</accession>
<feature type="domain" description="HpcH/HpaI aldolase/citrate lyase" evidence="4">
    <location>
        <begin position="29"/>
        <end position="245"/>
    </location>
</feature>
<dbReference type="OrthoDB" id="3353438at2"/>
<dbReference type="InterPro" id="IPR040442">
    <property type="entry name" value="Pyrv_kinase-like_dom_sf"/>
</dbReference>
<keyword evidence="3" id="KW-0456">Lyase</keyword>
<evidence type="ECO:0000256" key="2">
    <source>
        <dbReference type="ARBA" id="ARBA00022723"/>
    </source>
</evidence>
<dbReference type="AlphaFoldDB" id="A0A545AWJ1"/>
<protein>
    <recommendedName>
        <fullName evidence="4">HpcH/HpaI aldolase/citrate lyase domain-containing protein</fullName>
    </recommendedName>
</protein>
<evidence type="ECO:0000313" key="5">
    <source>
        <dbReference type="EMBL" id="TQS45690.1"/>
    </source>
</evidence>
<evidence type="ECO:0000256" key="3">
    <source>
        <dbReference type="ARBA" id="ARBA00023239"/>
    </source>
</evidence>
<dbReference type="GO" id="GO:0005737">
    <property type="term" value="C:cytoplasm"/>
    <property type="evidence" value="ECO:0007669"/>
    <property type="project" value="TreeGrafter"/>
</dbReference>
<dbReference type="PANTHER" id="PTHR30502">
    <property type="entry name" value="2-KETO-3-DEOXY-L-RHAMNONATE ALDOLASE"/>
    <property type="match status" value="1"/>
</dbReference>
<dbReference type="Pfam" id="PF03328">
    <property type="entry name" value="HpcH_HpaI"/>
    <property type="match status" value="1"/>
</dbReference>
<gene>
    <name evidence="5" type="ORF">FL583_08190</name>
</gene>
<keyword evidence="2" id="KW-0479">Metal-binding</keyword>
<keyword evidence="6" id="KW-1185">Reference proteome</keyword>
<name>A0A545AWJ1_9ACTN</name>
<dbReference type="SUPFAM" id="SSF51621">
    <property type="entry name" value="Phosphoenolpyruvate/pyruvate domain"/>
    <property type="match status" value="1"/>
</dbReference>
<comment type="similarity">
    <text evidence="1">Belongs to the HpcH/HpaI aldolase family.</text>
</comment>
<dbReference type="InterPro" id="IPR050251">
    <property type="entry name" value="HpcH-HpaI_aldolase"/>
</dbReference>
<dbReference type="GO" id="GO:0046872">
    <property type="term" value="F:metal ion binding"/>
    <property type="evidence" value="ECO:0007669"/>
    <property type="project" value="UniProtKB-KW"/>
</dbReference>
<dbReference type="InterPro" id="IPR005000">
    <property type="entry name" value="Aldolase/citrate-lyase_domain"/>
</dbReference>
<evidence type="ECO:0000259" key="4">
    <source>
        <dbReference type="Pfam" id="PF03328"/>
    </source>
</evidence>
<organism evidence="5 6">
    <name type="scientific">Cryptosporangium phraense</name>
    <dbReference type="NCBI Taxonomy" id="2593070"/>
    <lineage>
        <taxon>Bacteria</taxon>
        <taxon>Bacillati</taxon>
        <taxon>Actinomycetota</taxon>
        <taxon>Actinomycetes</taxon>
        <taxon>Cryptosporangiales</taxon>
        <taxon>Cryptosporangiaceae</taxon>
        <taxon>Cryptosporangium</taxon>
    </lineage>
</organism>
<reference evidence="5 6" key="1">
    <citation type="submission" date="2019-07" db="EMBL/GenBank/DDBJ databases">
        <title>Cryptosporangium phraense sp. nov., isolated from plant litter.</title>
        <authorList>
            <person name="Suriyachadkun C."/>
        </authorList>
    </citation>
    <scope>NUCLEOTIDE SEQUENCE [LARGE SCALE GENOMIC DNA]</scope>
    <source>
        <strain evidence="5 6">A-T 5661</strain>
    </source>
</reference>
<evidence type="ECO:0000256" key="1">
    <source>
        <dbReference type="ARBA" id="ARBA00005568"/>
    </source>
</evidence>
<comment type="caution">
    <text evidence="5">The sequence shown here is derived from an EMBL/GenBank/DDBJ whole genome shotgun (WGS) entry which is preliminary data.</text>
</comment>
<dbReference type="Gene3D" id="3.20.20.60">
    <property type="entry name" value="Phosphoenolpyruvate-binding domains"/>
    <property type="match status" value="1"/>
</dbReference>
<dbReference type="PANTHER" id="PTHR30502:SF0">
    <property type="entry name" value="PHOSPHOENOLPYRUVATE CARBOXYLASE FAMILY PROTEIN"/>
    <property type="match status" value="1"/>
</dbReference>
<dbReference type="EMBL" id="VIRS01000004">
    <property type="protein sequence ID" value="TQS45690.1"/>
    <property type="molecule type" value="Genomic_DNA"/>
</dbReference>
<dbReference type="Proteomes" id="UP000317982">
    <property type="component" value="Unassembled WGS sequence"/>
</dbReference>
<dbReference type="InParanoid" id="A0A545AWJ1"/>
<dbReference type="GO" id="GO:0016832">
    <property type="term" value="F:aldehyde-lyase activity"/>
    <property type="evidence" value="ECO:0007669"/>
    <property type="project" value="TreeGrafter"/>
</dbReference>